<sequence length="229" mass="25430">MMNALYRATPTSQLLLPRRRELRCSSSSLSQSSFGVKMSVSKSPFKIILGSSSKARREILSEMGYEFTIVSADIDEKSIRKDKPEDLVMALAEAKAEAIIPRLQTSENEEKDTEPTLLITADQVVVYEGIVREKPSDKKEARQFIEGYSGGKASTVGSVLLTNLKTGTRKGEWDKVEVHFHKIPDDVINKLLEEGLILNVAGGLILEHPLVLPFVKEVVSFILFTLIPL</sequence>
<keyword evidence="3" id="KW-1185">Reference proteome</keyword>
<evidence type="ECO:0000313" key="2">
    <source>
        <dbReference type="EMBL" id="KAF6136289.1"/>
    </source>
</evidence>
<protein>
    <recommendedName>
        <fullName evidence="4">Maf-like protein</fullName>
    </recommendedName>
</protein>
<dbReference type="Pfam" id="PF02545">
    <property type="entry name" value="Maf"/>
    <property type="match status" value="1"/>
</dbReference>
<dbReference type="SUPFAM" id="SSF52972">
    <property type="entry name" value="ITPase-like"/>
    <property type="match status" value="1"/>
</dbReference>
<dbReference type="Gene3D" id="3.90.950.10">
    <property type="match status" value="1"/>
</dbReference>
<dbReference type="InterPro" id="IPR003697">
    <property type="entry name" value="Maf-like"/>
</dbReference>
<dbReference type="EMBL" id="JACGCM010002752">
    <property type="protein sequence ID" value="KAF6136289.1"/>
    <property type="molecule type" value="Genomic_DNA"/>
</dbReference>
<reference evidence="2 3" key="1">
    <citation type="journal article" date="2020" name="IScience">
        <title>Genome Sequencing of the Endangered Kingdonia uniflora (Circaeasteraceae, Ranunculales) Reveals Potential Mechanisms of Evolutionary Specialization.</title>
        <authorList>
            <person name="Sun Y."/>
            <person name="Deng T."/>
            <person name="Zhang A."/>
            <person name="Moore M.J."/>
            <person name="Landis J.B."/>
            <person name="Lin N."/>
            <person name="Zhang H."/>
            <person name="Zhang X."/>
            <person name="Huang J."/>
            <person name="Zhang X."/>
            <person name="Sun H."/>
            <person name="Wang H."/>
        </authorList>
    </citation>
    <scope>NUCLEOTIDE SEQUENCE [LARGE SCALE GENOMIC DNA]</scope>
    <source>
        <strain evidence="2">TB1705</strain>
        <tissue evidence="2">Leaf</tissue>
    </source>
</reference>
<evidence type="ECO:0000256" key="1">
    <source>
        <dbReference type="ARBA" id="ARBA00022801"/>
    </source>
</evidence>
<dbReference type="GO" id="GO:0047429">
    <property type="term" value="F:nucleoside triphosphate diphosphatase activity"/>
    <property type="evidence" value="ECO:0007669"/>
    <property type="project" value="InterPro"/>
</dbReference>
<comment type="caution">
    <text evidence="2">The sequence shown here is derived from an EMBL/GenBank/DDBJ whole genome shotgun (WGS) entry which is preliminary data.</text>
</comment>
<dbReference type="AlphaFoldDB" id="A0A7J7L128"/>
<dbReference type="OrthoDB" id="10267058at2759"/>
<evidence type="ECO:0000313" key="3">
    <source>
        <dbReference type="Proteomes" id="UP000541444"/>
    </source>
</evidence>
<dbReference type="PANTHER" id="PTHR43213:SF14">
    <property type="entry name" value="MAF-LIKE PROTEIN"/>
    <property type="match status" value="1"/>
</dbReference>
<keyword evidence="1" id="KW-0378">Hydrolase</keyword>
<dbReference type="FunFam" id="3.90.950.10:FF:000008">
    <property type="entry name" value="Maf-like protein, expressed"/>
    <property type="match status" value="1"/>
</dbReference>
<dbReference type="InterPro" id="IPR029001">
    <property type="entry name" value="ITPase-like_fam"/>
</dbReference>
<accession>A0A7J7L128</accession>
<gene>
    <name evidence="2" type="ORF">GIB67_042774</name>
</gene>
<organism evidence="2 3">
    <name type="scientific">Kingdonia uniflora</name>
    <dbReference type="NCBI Taxonomy" id="39325"/>
    <lineage>
        <taxon>Eukaryota</taxon>
        <taxon>Viridiplantae</taxon>
        <taxon>Streptophyta</taxon>
        <taxon>Embryophyta</taxon>
        <taxon>Tracheophyta</taxon>
        <taxon>Spermatophyta</taxon>
        <taxon>Magnoliopsida</taxon>
        <taxon>Ranunculales</taxon>
        <taxon>Circaeasteraceae</taxon>
        <taxon>Kingdonia</taxon>
    </lineage>
</organism>
<proteinExistence type="predicted"/>
<dbReference type="PANTHER" id="PTHR43213">
    <property type="entry name" value="BIFUNCTIONAL DTTP/UTP PYROPHOSPHATASE/METHYLTRANSFERASE PROTEIN-RELATED"/>
    <property type="match status" value="1"/>
</dbReference>
<dbReference type="Proteomes" id="UP000541444">
    <property type="component" value="Unassembled WGS sequence"/>
</dbReference>
<name>A0A7J7L128_9MAGN</name>
<evidence type="ECO:0008006" key="4">
    <source>
        <dbReference type="Google" id="ProtNLM"/>
    </source>
</evidence>